<sequence>MDIKLQVDNLIKPIKEILQNIDQVKSQIIQSHIHQFALSILEFVFLGNCCPCTLTPVEYKTILIQYIQQLRKFYQNPKESTICQIVSKLIKQRQDHGDREQEGFMNSDEEETRLVKQISFQQNTQDYSNDANLEKHKVILQQKDYEIANLKAKLQIKEQKLLDLASGYLKDLQNMREQMYKKSDDFDYYEVSYCDVTDIEDPRYRDLVNNKIANLKSQYEKKTREIYLFVQKQKSEVQNLRQIVGNFEQKQKMMENVEYLMNRIFSLEQDPYKIWKYIQDIKGNDYFHDVFEKQKPASGIRYREVNKLLMVTKAYDRELEYFKKGIEDQMYVYLERACGIINLQNQDLLDEIEQLKREVERIKQFENRVNQQIMQQFDQFKKQLKQYQEEYLDIKSKELQQLQKIQLKYATRLWYIVSQIKKGKDIKELILYAYQNDYEKLTSQQFLELENNYLKNMIAIKTKQEEIIELNNKLEQIQLSNYELKSQNSQMKVTIEDLKAKVKNHQKCLQQTIKHIDSKINPEQLNLEDNNRETTISFKDKLKQLRQQHNGLKFIQEVNEQFEKNNKALEFLSVYYENKSTQTMICNVNKSLTEAIEIYTMQNNDENINEDQGYFKKDSNNVECQTDLIDIDELLKQITGLKQQIKHLSQDIDDIEGEGTIQKHFKLSNQRNQSSDVYSSQKSANLKRRYVQVNESKDSNSNYQDELRVSNDKNYGYQLGQTNQLIILHQQQSVEKIAQTQTLQTSKLQQKGVFNRLFEDSKKKCERIQQIKKNLELLEKEHWQQVGELVKEDQEIMNAFKDSLSKSKHFYQKQLKQNLEIEQKYFPQKHNRAQFYFKKFKDFHIHQQELNEIYFDPNSSDEKTTEIQRLNIKSVVDNRKLNGQIKFNGLKREEYQFFQQLERRKLQSRTFRSTQQSPKQKKVQYVSFTKPFIASLTSYETNDFNNQQITKHLQKAYDLG</sequence>
<dbReference type="OMA" id="KTILIQY"/>
<organism evidence="2 3">
    <name type="scientific">Paramecium primaurelia</name>
    <dbReference type="NCBI Taxonomy" id="5886"/>
    <lineage>
        <taxon>Eukaryota</taxon>
        <taxon>Sar</taxon>
        <taxon>Alveolata</taxon>
        <taxon>Ciliophora</taxon>
        <taxon>Intramacronucleata</taxon>
        <taxon>Oligohymenophorea</taxon>
        <taxon>Peniculida</taxon>
        <taxon>Parameciidae</taxon>
        <taxon>Paramecium</taxon>
    </lineage>
</organism>
<name>A0A8S1P8U9_PARPR</name>
<reference evidence="2" key="1">
    <citation type="submission" date="2021-01" db="EMBL/GenBank/DDBJ databases">
        <authorList>
            <consortium name="Genoscope - CEA"/>
            <person name="William W."/>
        </authorList>
    </citation>
    <scope>NUCLEOTIDE SEQUENCE</scope>
</reference>
<feature type="coiled-coil region" evidence="1">
    <location>
        <begin position="338"/>
        <end position="397"/>
    </location>
</feature>
<feature type="coiled-coil region" evidence="1">
    <location>
        <begin position="631"/>
        <end position="658"/>
    </location>
</feature>
<protein>
    <submittedName>
        <fullName evidence="2">Uncharacterized protein</fullName>
    </submittedName>
</protein>
<dbReference type="AlphaFoldDB" id="A0A8S1P8U9"/>
<evidence type="ECO:0000256" key="1">
    <source>
        <dbReference type="SAM" id="Coils"/>
    </source>
</evidence>
<dbReference type="Proteomes" id="UP000688137">
    <property type="component" value="Unassembled WGS sequence"/>
</dbReference>
<feature type="coiled-coil region" evidence="1">
    <location>
        <begin position="460"/>
        <end position="487"/>
    </location>
</feature>
<evidence type="ECO:0000313" key="2">
    <source>
        <dbReference type="EMBL" id="CAD8099572.1"/>
    </source>
</evidence>
<feature type="coiled-coil region" evidence="1">
    <location>
        <begin position="205"/>
        <end position="250"/>
    </location>
</feature>
<keyword evidence="3" id="KW-1185">Reference proteome</keyword>
<gene>
    <name evidence="2" type="ORF">PPRIM_AZ9-3.1.T1100033</name>
</gene>
<comment type="caution">
    <text evidence="2">The sequence shown here is derived from an EMBL/GenBank/DDBJ whole genome shotgun (WGS) entry which is preliminary data.</text>
</comment>
<keyword evidence="1" id="KW-0175">Coiled coil</keyword>
<accession>A0A8S1P8U9</accession>
<dbReference type="EMBL" id="CAJJDM010000113">
    <property type="protein sequence ID" value="CAD8099572.1"/>
    <property type="molecule type" value="Genomic_DNA"/>
</dbReference>
<evidence type="ECO:0000313" key="3">
    <source>
        <dbReference type="Proteomes" id="UP000688137"/>
    </source>
</evidence>
<proteinExistence type="predicted"/>